<dbReference type="EMBL" id="WOEZ01000265">
    <property type="protein sequence ID" value="NPT61382.1"/>
    <property type="molecule type" value="Genomic_DNA"/>
</dbReference>
<name>A0A972P129_9BURK</name>
<keyword evidence="3" id="KW-1185">Reference proteome</keyword>
<dbReference type="RefSeq" id="WP_172176997.1">
    <property type="nucleotide sequence ID" value="NZ_WOEZ01000265.1"/>
</dbReference>
<dbReference type="Proteomes" id="UP000655523">
    <property type="component" value="Unassembled WGS sequence"/>
</dbReference>
<sequence>MTKLKIALVAFLGLLLGAPAFAQSSRELQRAFMKIDAQIETGINYRVYNVLVGDANLELKLYAASKEGVQHPQAIASFKSSLLQYALAASLWERKLQGAGWKTISPTEPMYRGLVTSYPDATKSLKEGGAMCDDRTLSIEFLLPLIWQRAGEQSKLAMSLM</sequence>
<reference evidence="2 3" key="1">
    <citation type="submission" date="2019-11" db="EMBL/GenBank/DDBJ databases">
        <title>Metabolism of dissolved organic matter in forest soils.</title>
        <authorList>
            <person name="Cyle K.T."/>
            <person name="Wilhelm R.C."/>
            <person name="Martinez C.E."/>
        </authorList>
    </citation>
    <scope>NUCLEOTIDE SEQUENCE [LARGE SCALE GENOMIC DNA]</scope>
    <source>
        <strain evidence="2 3">5N</strain>
    </source>
</reference>
<accession>A0A972P129</accession>
<comment type="caution">
    <text evidence="2">The sequence shown here is derived from an EMBL/GenBank/DDBJ whole genome shotgun (WGS) entry which is preliminary data.</text>
</comment>
<evidence type="ECO:0000256" key="1">
    <source>
        <dbReference type="SAM" id="SignalP"/>
    </source>
</evidence>
<evidence type="ECO:0000313" key="2">
    <source>
        <dbReference type="EMBL" id="NPT61382.1"/>
    </source>
</evidence>
<gene>
    <name evidence="2" type="ORF">GNZ13_44335</name>
</gene>
<protein>
    <submittedName>
        <fullName evidence="2">Uncharacterized protein</fullName>
    </submittedName>
</protein>
<evidence type="ECO:0000313" key="3">
    <source>
        <dbReference type="Proteomes" id="UP000655523"/>
    </source>
</evidence>
<organism evidence="2 3">
    <name type="scientific">Paraburkholderia elongata</name>
    <dbReference type="NCBI Taxonomy" id="2675747"/>
    <lineage>
        <taxon>Bacteria</taxon>
        <taxon>Pseudomonadati</taxon>
        <taxon>Pseudomonadota</taxon>
        <taxon>Betaproteobacteria</taxon>
        <taxon>Burkholderiales</taxon>
        <taxon>Burkholderiaceae</taxon>
        <taxon>Paraburkholderia</taxon>
    </lineage>
</organism>
<dbReference type="AlphaFoldDB" id="A0A972P129"/>
<proteinExistence type="predicted"/>
<keyword evidence="1" id="KW-0732">Signal</keyword>
<feature type="chain" id="PRO_5037007949" evidence="1">
    <location>
        <begin position="23"/>
        <end position="161"/>
    </location>
</feature>
<feature type="signal peptide" evidence="1">
    <location>
        <begin position="1"/>
        <end position="22"/>
    </location>
</feature>